<keyword evidence="3" id="KW-1185">Reference proteome</keyword>
<gene>
    <name evidence="2" type="ORF">EHO59_03025</name>
</gene>
<reference evidence="2" key="1">
    <citation type="journal article" date="2019" name="PLoS Negl. Trop. Dis.">
        <title>Revisiting the worldwide diversity of Leptospira species in the environment.</title>
        <authorList>
            <person name="Vincent A.T."/>
            <person name="Schiettekatte O."/>
            <person name="Bourhy P."/>
            <person name="Veyrier F.J."/>
            <person name="Picardeau M."/>
        </authorList>
    </citation>
    <scope>NUCLEOTIDE SEQUENCE [LARGE SCALE GENOMIC DNA]</scope>
    <source>
        <strain evidence="2">SSS9</strain>
    </source>
</reference>
<evidence type="ECO:0000313" key="2">
    <source>
        <dbReference type="EMBL" id="TGK07095.1"/>
    </source>
</evidence>
<evidence type="ECO:0000313" key="3">
    <source>
        <dbReference type="Proteomes" id="UP000297453"/>
    </source>
</evidence>
<dbReference type="EMBL" id="RQEP01000005">
    <property type="protein sequence ID" value="TGK07095.1"/>
    <property type="molecule type" value="Genomic_DNA"/>
</dbReference>
<evidence type="ECO:0000256" key="1">
    <source>
        <dbReference type="SAM" id="MobiDB-lite"/>
    </source>
</evidence>
<dbReference type="AlphaFoldDB" id="A0A4R9G781"/>
<comment type="caution">
    <text evidence="2">The sequence shown here is derived from an EMBL/GenBank/DDBJ whole genome shotgun (WGS) entry which is preliminary data.</text>
</comment>
<feature type="region of interest" description="Disordered" evidence="1">
    <location>
        <begin position="44"/>
        <end position="93"/>
    </location>
</feature>
<sequence length="93" mass="10977">MPEFDQIDLFNYAAYGNEDDPEWDDIRNYIRSNSNASKEYEEIKKNLSNVQPKRKQRDYGRPNRTETNVSGSEPNSPKQGDQDKKWWSVFLGE</sequence>
<name>A0A4R9G781_9LEPT</name>
<protein>
    <submittedName>
        <fullName evidence="2">Uncharacterized protein</fullName>
    </submittedName>
</protein>
<organism evidence="2 3">
    <name type="scientific">Leptospira semungkisensis</name>
    <dbReference type="NCBI Taxonomy" id="2484985"/>
    <lineage>
        <taxon>Bacteria</taxon>
        <taxon>Pseudomonadati</taxon>
        <taxon>Spirochaetota</taxon>
        <taxon>Spirochaetia</taxon>
        <taxon>Leptospirales</taxon>
        <taxon>Leptospiraceae</taxon>
        <taxon>Leptospira</taxon>
    </lineage>
</organism>
<proteinExistence type="predicted"/>
<accession>A0A4R9G781</accession>
<dbReference type="RefSeq" id="WP_135584604.1">
    <property type="nucleotide sequence ID" value="NZ_RQEP01000005.1"/>
</dbReference>
<feature type="compositionally biased region" description="Polar residues" evidence="1">
    <location>
        <begin position="65"/>
        <end position="79"/>
    </location>
</feature>
<dbReference type="OrthoDB" id="335839at2"/>
<dbReference type="Proteomes" id="UP000297453">
    <property type="component" value="Unassembled WGS sequence"/>
</dbReference>